<name>A0A484IJB0_9ARCH</name>
<sequence length="150" mass="16286">MGLHAIEKAGELADQVSIAVKKSSGSLVPVYYKLEEILVDYRKRGMDVDLVMPALFEVDLEHNRTIPDGRSIWVAYADVLHDDLCHPSGSIHNLVKSGGSITGTSLIQLILEKLKLPESSALLIAPIAASILGLGVNAFCMHHKEDENNS</sequence>
<dbReference type="GeneID" id="39421803"/>
<dbReference type="AlphaFoldDB" id="A0A484IJB0"/>
<gene>
    <name evidence="1" type="ORF">NFRAN_2656</name>
</gene>
<dbReference type="Proteomes" id="UP000294299">
    <property type="component" value="Chromosome NFRAN"/>
</dbReference>
<evidence type="ECO:0000313" key="1">
    <source>
        <dbReference type="EMBL" id="VFJ14978.1"/>
    </source>
</evidence>
<evidence type="ECO:0000313" key="2">
    <source>
        <dbReference type="Proteomes" id="UP000294299"/>
    </source>
</evidence>
<proteinExistence type="predicted"/>
<protein>
    <submittedName>
        <fullName evidence="1">Uncharacterized protein</fullName>
    </submittedName>
</protein>
<organism evidence="1 2">
    <name type="scientific">Candidatus Nitrosocosmicus franklandianus</name>
    <dbReference type="NCBI Taxonomy" id="1798806"/>
    <lineage>
        <taxon>Archaea</taxon>
        <taxon>Nitrososphaerota</taxon>
        <taxon>Nitrososphaeria</taxon>
        <taxon>Nitrososphaerales</taxon>
        <taxon>Nitrososphaeraceae</taxon>
        <taxon>Candidatus Nitrosocosmicus</taxon>
    </lineage>
</organism>
<accession>A0A484IJB0</accession>
<reference evidence="1 2" key="1">
    <citation type="submission" date="2019-02" db="EMBL/GenBank/DDBJ databases">
        <authorList>
            <person name="Lehtovirta-Morley E L."/>
        </authorList>
    </citation>
    <scope>NUCLEOTIDE SEQUENCE [LARGE SCALE GENOMIC DNA]</scope>
    <source>
        <strain evidence="1">NFRAN1</strain>
    </source>
</reference>
<dbReference type="RefSeq" id="WP_134485024.1">
    <property type="nucleotide sequence ID" value="NZ_LR216287.1"/>
</dbReference>
<keyword evidence="2" id="KW-1185">Reference proteome</keyword>
<dbReference type="OrthoDB" id="11317at2157"/>
<dbReference type="KEGG" id="nfn:NFRAN_2656"/>
<dbReference type="EMBL" id="LR216287">
    <property type="protein sequence ID" value="VFJ14978.1"/>
    <property type="molecule type" value="Genomic_DNA"/>
</dbReference>